<reference evidence="1" key="3">
    <citation type="submission" date="2025-08" db="UniProtKB">
        <authorList>
            <consortium name="Ensembl"/>
        </authorList>
    </citation>
    <scope>IDENTIFICATION</scope>
    <source>
        <strain evidence="1">17573</strain>
    </source>
</reference>
<sequence length="133" mass="15776">FWRLGSPRSRWQQTWCLVRAIFSLYPPHSEEEKDDLFHVSFFFFFFLAEFCSVTQAGVQWCDLGSLQPLTPWFKRFSCLSLPSSWDYRHAPPRPANFCIFSGDRVSPRWPRWSRSPDFMIRPPQPPKMLGLQA</sequence>
<accession>A0A5F7ZA58</accession>
<dbReference type="Bgee" id="ENSMMUG00000061403">
    <property type="expression patterns" value="Expressed in adipose tissue and 21 other cell types or tissues"/>
</dbReference>
<keyword evidence="2" id="KW-1185">Reference proteome</keyword>
<dbReference type="Ensembl" id="ENSMMUT00000110269.1">
    <property type="protein sequence ID" value="ENSMMUP00000061509.1"/>
    <property type="gene ID" value="ENSMMUG00000061403.1"/>
</dbReference>
<protein>
    <submittedName>
        <fullName evidence="1">Uncharacterized protein</fullName>
    </submittedName>
</protein>
<dbReference type="AlphaFoldDB" id="A0A5F7ZA58"/>
<name>A0A5F7ZA58_MACMU</name>
<evidence type="ECO:0000313" key="2">
    <source>
        <dbReference type="Proteomes" id="UP000006718"/>
    </source>
</evidence>
<organism evidence="1 2">
    <name type="scientific">Macaca mulatta</name>
    <name type="common">Rhesus macaque</name>
    <dbReference type="NCBI Taxonomy" id="9544"/>
    <lineage>
        <taxon>Eukaryota</taxon>
        <taxon>Metazoa</taxon>
        <taxon>Chordata</taxon>
        <taxon>Craniata</taxon>
        <taxon>Vertebrata</taxon>
        <taxon>Euteleostomi</taxon>
        <taxon>Mammalia</taxon>
        <taxon>Eutheria</taxon>
        <taxon>Euarchontoglires</taxon>
        <taxon>Primates</taxon>
        <taxon>Haplorrhini</taxon>
        <taxon>Catarrhini</taxon>
        <taxon>Cercopithecidae</taxon>
        <taxon>Cercopithecinae</taxon>
        <taxon>Macaca</taxon>
    </lineage>
</organism>
<dbReference type="GeneTree" id="ENSGT00940000161627"/>
<reference evidence="1" key="2">
    <citation type="submission" date="2019-01" db="EMBL/GenBank/DDBJ databases">
        <authorList>
            <person name="Graves T."/>
            <person name="Eichler E.E."/>
            <person name="Wilson R.K."/>
        </authorList>
    </citation>
    <scope>NUCLEOTIDE SEQUENCE [LARGE SCALE GENOMIC DNA]</scope>
    <source>
        <strain evidence="1">17573</strain>
    </source>
</reference>
<dbReference type="Proteomes" id="UP000006718">
    <property type="component" value="Chromosome 9"/>
</dbReference>
<proteinExistence type="predicted"/>
<reference evidence="1" key="4">
    <citation type="submission" date="2025-09" db="UniProtKB">
        <authorList>
            <consortium name="Ensembl"/>
        </authorList>
    </citation>
    <scope>IDENTIFICATION</scope>
    <source>
        <strain evidence="1">17573</strain>
    </source>
</reference>
<dbReference type="InParanoid" id="A0A5F7ZA58"/>
<dbReference type="PANTHER" id="PTHR46254">
    <property type="entry name" value="PROTEIN GVQW1-RELATED"/>
    <property type="match status" value="1"/>
</dbReference>
<dbReference type="OMA" id="LEFMICP"/>
<dbReference type="VEuPathDB" id="HostDB:ENSMMUG00000061403"/>
<evidence type="ECO:0000313" key="1">
    <source>
        <dbReference type="Ensembl" id="ENSMMUP00000061509.1"/>
    </source>
</evidence>
<dbReference type="PANTHER" id="PTHR46254:SF12">
    <property type="entry name" value="RNA BINDING MOTIF SINGLE STRANDED INTERACTING PROTEIN 2"/>
    <property type="match status" value="1"/>
</dbReference>
<reference evidence="2" key="1">
    <citation type="journal article" date="2007" name="Science">
        <title>Evolutionary and biomedical insights from the rhesus macaque genome.</title>
        <authorList>
            <person name="Gibbs R.A."/>
            <person name="Rogers J."/>
            <person name="Katze M.G."/>
            <person name="Bumgarner R."/>
            <person name="Weinstock G.M."/>
            <person name="Mardis E.R."/>
            <person name="Remington K.A."/>
            <person name="Strausberg R.L."/>
            <person name="Venter J.C."/>
            <person name="Wilson R.K."/>
            <person name="Batzer M.A."/>
            <person name="Bustamante C.D."/>
            <person name="Eichler E.E."/>
            <person name="Hahn M.W."/>
            <person name="Hardison R.C."/>
            <person name="Makova K.D."/>
            <person name="Miller W."/>
            <person name="Milosavljevic A."/>
            <person name="Palermo R.E."/>
            <person name="Siepel A."/>
            <person name="Sikela J.M."/>
            <person name="Attaway T."/>
            <person name="Bell S."/>
            <person name="Bernard K.E."/>
            <person name="Buhay C.J."/>
            <person name="Chandrabose M.N."/>
            <person name="Dao M."/>
            <person name="Davis C."/>
            <person name="Delehaunty K.D."/>
            <person name="Ding Y."/>
            <person name="Dinh H.H."/>
            <person name="Dugan-Rocha S."/>
            <person name="Fulton L.A."/>
            <person name="Gabisi R.A."/>
            <person name="Garner T.T."/>
            <person name="Godfrey J."/>
            <person name="Hawes A.C."/>
            <person name="Hernandez J."/>
            <person name="Hines S."/>
            <person name="Holder M."/>
            <person name="Hume J."/>
            <person name="Jhangiani S.N."/>
            <person name="Joshi V."/>
            <person name="Khan Z.M."/>
            <person name="Kirkness E.F."/>
            <person name="Cree A."/>
            <person name="Fowler R.G."/>
            <person name="Lee S."/>
            <person name="Lewis L.R."/>
            <person name="Li Z."/>
            <person name="Liu Y.-S."/>
            <person name="Moore S.M."/>
            <person name="Muzny D."/>
            <person name="Nazareth L.V."/>
            <person name="Ngo D.N."/>
            <person name="Okwuonu G.O."/>
            <person name="Pai G."/>
            <person name="Parker D."/>
            <person name="Paul H.A."/>
            <person name="Pfannkoch C."/>
            <person name="Pohl C.S."/>
            <person name="Rogers Y.-H.C."/>
            <person name="Ruiz S.J."/>
            <person name="Sabo A."/>
            <person name="Santibanez J."/>
            <person name="Schneider B.W."/>
            <person name="Smith S.M."/>
            <person name="Sodergren E."/>
            <person name="Svatek A.F."/>
            <person name="Utterback T.R."/>
            <person name="Vattathil S."/>
            <person name="Warren W."/>
            <person name="White C.S."/>
            <person name="Chinwalla A.T."/>
            <person name="Feng Y."/>
            <person name="Halpern A.L."/>
            <person name="Hillier L.W."/>
            <person name="Huang X."/>
            <person name="Minx P."/>
            <person name="Nelson J.O."/>
            <person name="Pepin K.H."/>
            <person name="Qin X."/>
            <person name="Sutton G.G."/>
            <person name="Venter E."/>
            <person name="Walenz B.P."/>
            <person name="Wallis J.W."/>
            <person name="Worley K.C."/>
            <person name="Yang S.-P."/>
            <person name="Jones S.M."/>
            <person name="Marra M.A."/>
            <person name="Rocchi M."/>
            <person name="Schein J.E."/>
            <person name="Baertsch R."/>
            <person name="Clarke L."/>
            <person name="Csuros M."/>
            <person name="Glasscock J."/>
            <person name="Harris R.A."/>
            <person name="Havlak P."/>
            <person name="Jackson A.R."/>
            <person name="Jiang H."/>
            <person name="Liu Y."/>
            <person name="Messina D.N."/>
            <person name="Shen Y."/>
            <person name="Song H.X.-Z."/>
            <person name="Wylie T."/>
            <person name="Zhang L."/>
            <person name="Birney E."/>
            <person name="Han K."/>
            <person name="Konkel M.K."/>
            <person name="Lee J."/>
            <person name="Smit A.F.A."/>
            <person name="Ullmer B."/>
            <person name="Wang H."/>
            <person name="Xing J."/>
            <person name="Burhans R."/>
            <person name="Cheng Z."/>
            <person name="Karro J.E."/>
            <person name="Ma J."/>
            <person name="Raney B."/>
            <person name="She X."/>
            <person name="Cox M.J."/>
            <person name="Demuth J.P."/>
            <person name="Dumas L.J."/>
            <person name="Han S.-G."/>
            <person name="Hopkins J."/>
            <person name="Karimpour-Fard A."/>
            <person name="Kim Y.H."/>
            <person name="Pollack J.R."/>
            <person name="Vinar T."/>
            <person name="Addo-Quaye C."/>
            <person name="Degenhardt J."/>
            <person name="Denby A."/>
            <person name="Hubisz M.J."/>
            <person name="Indap A."/>
            <person name="Kosiol C."/>
            <person name="Lahn B.T."/>
            <person name="Lawson H.A."/>
            <person name="Marklein A."/>
            <person name="Nielsen R."/>
            <person name="Vallender E.J."/>
            <person name="Clark A.G."/>
            <person name="Ferguson B."/>
            <person name="Hernandez R.D."/>
            <person name="Hirani K."/>
            <person name="Kehrer-Sawatzki H."/>
            <person name="Kolb J."/>
            <person name="Patil S."/>
            <person name="Pu L.-L."/>
            <person name="Ren Y."/>
            <person name="Smith D.G."/>
            <person name="Wheeler D.A."/>
            <person name="Schenck I."/>
            <person name="Ball E.V."/>
            <person name="Chen R."/>
            <person name="Cooper D.N."/>
            <person name="Giardine B."/>
            <person name="Hsu F."/>
            <person name="Kent W.J."/>
            <person name="Lesk A."/>
            <person name="Nelson D.L."/>
            <person name="O'brien W.E."/>
            <person name="Pruefer K."/>
            <person name="Stenson P.D."/>
            <person name="Wallace J.C."/>
            <person name="Ke H."/>
            <person name="Liu X.-M."/>
            <person name="Wang P."/>
            <person name="Xiang A.P."/>
            <person name="Yang F."/>
            <person name="Barber G.P."/>
            <person name="Haussler D."/>
            <person name="Karolchik D."/>
            <person name="Kern A.D."/>
            <person name="Kuhn R.M."/>
            <person name="Smith K.E."/>
            <person name="Zwieg A.S."/>
        </authorList>
    </citation>
    <scope>NUCLEOTIDE SEQUENCE [LARGE SCALE GENOMIC DNA]</scope>
    <source>
        <strain evidence="2">17573</strain>
    </source>
</reference>